<keyword evidence="1" id="KW-0863">Zinc-finger</keyword>
<gene>
    <name evidence="3" type="ORF">NEZAVI_LOCUS2357</name>
</gene>
<reference evidence="3" key="1">
    <citation type="submission" date="2022-01" db="EMBL/GenBank/DDBJ databases">
        <authorList>
            <person name="King R."/>
        </authorList>
    </citation>
    <scope>NUCLEOTIDE SEQUENCE</scope>
</reference>
<dbReference type="InterPro" id="IPR036236">
    <property type="entry name" value="Znf_C2H2_sf"/>
</dbReference>
<dbReference type="GO" id="GO:0008270">
    <property type="term" value="F:zinc ion binding"/>
    <property type="evidence" value="ECO:0007669"/>
    <property type="project" value="UniProtKB-KW"/>
</dbReference>
<evidence type="ECO:0000313" key="3">
    <source>
        <dbReference type="EMBL" id="CAH1391315.1"/>
    </source>
</evidence>
<dbReference type="InterPro" id="IPR013087">
    <property type="entry name" value="Znf_C2H2_type"/>
</dbReference>
<dbReference type="PROSITE" id="PS50157">
    <property type="entry name" value="ZINC_FINGER_C2H2_2"/>
    <property type="match status" value="1"/>
</dbReference>
<protein>
    <recommendedName>
        <fullName evidence="2">C2H2-type domain-containing protein</fullName>
    </recommendedName>
</protein>
<proteinExistence type="predicted"/>
<dbReference type="EMBL" id="OV725077">
    <property type="protein sequence ID" value="CAH1391315.1"/>
    <property type="molecule type" value="Genomic_DNA"/>
</dbReference>
<dbReference type="AlphaFoldDB" id="A0A9P0E7B8"/>
<accession>A0A9P0E7B8</accession>
<organism evidence="3 4">
    <name type="scientific">Nezara viridula</name>
    <name type="common">Southern green stink bug</name>
    <name type="synonym">Cimex viridulus</name>
    <dbReference type="NCBI Taxonomy" id="85310"/>
    <lineage>
        <taxon>Eukaryota</taxon>
        <taxon>Metazoa</taxon>
        <taxon>Ecdysozoa</taxon>
        <taxon>Arthropoda</taxon>
        <taxon>Hexapoda</taxon>
        <taxon>Insecta</taxon>
        <taxon>Pterygota</taxon>
        <taxon>Neoptera</taxon>
        <taxon>Paraneoptera</taxon>
        <taxon>Hemiptera</taxon>
        <taxon>Heteroptera</taxon>
        <taxon>Panheteroptera</taxon>
        <taxon>Pentatomomorpha</taxon>
        <taxon>Pentatomoidea</taxon>
        <taxon>Pentatomidae</taxon>
        <taxon>Pentatominae</taxon>
        <taxon>Nezara</taxon>
    </lineage>
</organism>
<sequence>MDISNPYITSFWKFLVHSHSKEELKQINNYLTVFLALSTSNCREENGQSIYKCRGCPKSYSTVLEIIKHLHIVHSSELYETCKSDKQVLDLTE</sequence>
<keyword evidence="4" id="KW-1185">Reference proteome</keyword>
<feature type="domain" description="C2H2-type" evidence="2">
    <location>
        <begin position="51"/>
        <end position="79"/>
    </location>
</feature>
<evidence type="ECO:0000313" key="4">
    <source>
        <dbReference type="Proteomes" id="UP001152798"/>
    </source>
</evidence>
<keyword evidence="1" id="KW-0479">Metal-binding</keyword>
<name>A0A9P0E7B8_NEZVI</name>
<evidence type="ECO:0000256" key="1">
    <source>
        <dbReference type="PROSITE-ProRule" id="PRU00042"/>
    </source>
</evidence>
<keyword evidence="1" id="KW-0862">Zinc</keyword>
<dbReference type="Proteomes" id="UP001152798">
    <property type="component" value="Chromosome 1"/>
</dbReference>
<evidence type="ECO:0000259" key="2">
    <source>
        <dbReference type="PROSITE" id="PS50157"/>
    </source>
</evidence>
<dbReference type="PROSITE" id="PS00028">
    <property type="entry name" value="ZINC_FINGER_C2H2_1"/>
    <property type="match status" value="1"/>
</dbReference>
<dbReference type="SUPFAM" id="SSF57667">
    <property type="entry name" value="beta-beta-alpha zinc fingers"/>
    <property type="match status" value="1"/>
</dbReference>